<dbReference type="GO" id="GO:0003887">
    <property type="term" value="F:DNA-directed DNA polymerase activity"/>
    <property type="evidence" value="ECO:0007669"/>
    <property type="project" value="InterPro"/>
</dbReference>
<dbReference type="GO" id="GO:0006270">
    <property type="term" value="P:DNA replication initiation"/>
    <property type="evidence" value="ECO:0007669"/>
    <property type="project" value="InterPro"/>
</dbReference>
<dbReference type="Proteomes" id="UP000051999">
    <property type="component" value="Unassembled WGS sequence"/>
</dbReference>
<sequence length="124" mass="14260">MTHNTFSIDSVNFDGLSKNELSLFFAVLTRMHHLRTTSVVFNFDELTWLTNDLEDDASIDDIIPETLADLSRTNITYDLGEGKARHDFFTRATTVDDQRIVSIQLNPDFEFLVQVDASKWKQQS</sequence>
<evidence type="ECO:0000256" key="1">
    <source>
        <dbReference type="ARBA" id="ARBA00038283"/>
    </source>
</evidence>
<dbReference type="RefSeq" id="WP_017261274.1">
    <property type="nucleotide sequence ID" value="NZ_AUAW01000024.1"/>
</dbReference>
<reference evidence="3 4" key="1">
    <citation type="journal article" date="2015" name="Genome Announc.">
        <title>Expanding the biotechnology potential of lactobacilli through comparative genomics of 213 strains and associated genera.</title>
        <authorList>
            <person name="Sun Z."/>
            <person name="Harris H.M."/>
            <person name="McCann A."/>
            <person name="Guo C."/>
            <person name="Argimon S."/>
            <person name="Zhang W."/>
            <person name="Yang X."/>
            <person name="Jeffery I.B."/>
            <person name="Cooney J.C."/>
            <person name="Kagawa T.F."/>
            <person name="Liu W."/>
            <person name="Song Y."/>
            <person name="Salvetti E."/>
            <person name="Wrobel A."/>
            <person name="Rasinkangas P."/>
            <person name="Parkhill J."/>
            <person name="Rea M.C."/>
            <person name="O'Sullivan O."/>
            <person name="Ritari J."/>
            <person name="Douillard F.P."/>
            <person name="Paul Ross R."/>
            <person name="Yang R."/>
            <person name="Briner A.E."/>
            <person name="Felis G.E."/>
            <person name="de Vos W.M."/>
            <person name="Barrangou R."/>
            <person name="Klaenhammer T.R."/>
            <person name="Caufield P.W."/>
            <person name="Cui Y."/>
            <person name="Zhang H."/>
            <person name="O'Toole P.W."/>
        </authorList>
    </citation>
    <scope>NUCLEOTIDE SEQUENCE [LARGE SCALE GENOMIC DNA]</scope>
    <source>
        <strain evidence="3 4">DSM 15814</strain>
    </source>
</reference>
<proteinExistence type="inferred from homology"/>
<dbReference type="OrthoDB" id="2313384at2"/>
<dbReference type="InterPro" id="IPR000525">
    <property type="entry name" value="Initiator_Rep_WH1"/>
</dbReference>
<keyword evidence="4" id="KW-1185">Reference proteome</keyword>
<feature type="domain" description="Initiator Rep protein WH1" evidence="2">
    <location>
        <begin position="10"/>
        <end position="111"/>
    </location>
</feature>
<comment type="similarity">
    <text evidence="1">Belongs to the initiator RepB protein family.</text>
</comment>
<accession>A0A0R1RNS4</accession>
<dbReference type="Pfam" id="PF01051">
    <property type="entry name" value="Rep3_N"/>
    <property type="match status" value="1"/>
</dbReference>
<evidence type="ECO:0000313" key="3">
    <source>
        <dbReference type="EMBL" id="KRL55778.1"/>
    </source>
</evidence>
<evidence type="ECO:0000259" key="2">
    <source>
        <dbReference type="Pfam" id="PF01051"/>
    </source>
</evidence>
<gene>
    <name evidence="3" type="ORF">FD35_GL002309</name>
</gene>
<organism evidence="3 4">
    <name type="scientific">Furfurilactobacillus rossiae DSM 15814</name>
    <dbReference type="NCBI Taxonomy" id="1114972"/>
    <lineage>
        <taxon>Bacteria</taxon>
        <taxon>Bacillati</taxon>
        <taxon>Bacillota</taxon>
        <taxon>Bacilli</taxon>
        <taxon>Lactobacillales</taxon>
        <taxon>Lactobacillaceae</taxon>
        <taxon>Furfurilactobacillus</taxon>
    </lineage>
</organism>
<dbReference type="AlphaFoldDB" id="A0A0R1RNS4"/>
<evidence type="ECO:0000313" key="4">
    <source>
        <dbReference type="Proteomes" id="UP000051999"/>
    </source>
</evidence>
<name>A0A0R1RNS4_9LACO</name>
<dbReference type="PATRIC" id="fig|1114972.6.peg.2372"/>
<comment type="caution">
    <text evidence="3">The sequence shown here is derived from an EMBL/GenBank/DDBJ whole genome shotgun (WGS) entry which is preliminary data.</text>
</comment>
<dbReference type="EMBL" id="AZFF01000006">
    <property type="protein sequence ID" value="KRL55778.1"/>
    <property type="molecule type" value="Genomic_DNA"/>
</dbReference>
<protein>
    <recommendedName>
        <fullName evidence="2">Initiator Rep protein WH1 domain-containing protein</fullName>
    </recommendedName>
</protein>